<proteinExistence type="predicted"/>
<name>A0ACC0F1A2_9ERIC</name>
<evidence type="ECO:0000313" key="1">
    <source>
        <dbReference type="EMBL" id="KAI7982087.1"/>
    </source>
</evidence>
<protein>
    <submittedName>
        <fullName evidence="1">Uncharacterized protein</fullName>
    </submittedName>
</protein>
<sequence length="254" mass="27930">MHSPVDKQKGKGIQGAHATTTHKTVSEVAHKTLSQGEGLSNSKPNTTEVNPSNTSTSTATSHPMQQRSHGAGGSTTLQDGTQGKGSDEPESEAIHQVGIDWWIDEIRLNIEPRWQSVGGRPLQATQMATSRPISDINKKLVHDILGLNPAEPLPDLPNRFSMNIMLWNCRGAGNKNFHRHFKELIRIHCPDVVALFETKVMFSSMGLFFNNLGYTKIHYADPVGRSWGIWPPIPIQVSVSAFVANQQVIQATVK</sequence>
<reference evidence="1 2" key="1">
    <citation type="journal article" date="2022" name="Plant J.">
        <title>Chromosome-level genome of Camellia lanceoleosa provides a valuable resource for understanding genome evolution and self-incompatibility.</title>
        <authorList>
            <person name="Gong W."/>
            <person name="Xiao S."/>
            <person name="Wang L."/>
            <person name="Liao Z."/>
            <person name="Chang Y."/>
            <person name="Mo W."/>
            <person name="Hu G."/>
            <person name="Li W."/>
            <person name="Zhao G."/>
            <person name="Zhu H."/>
            <person name="Hu X."/>
            <person name="Ji K."/>
            <person name="Xiang X."/>
            <person name="Song Q."/>
            <person name="Yuan D."/>
            <person name="Jin S."/>
            <person name="Zhang L."/>
        </authorList>
    </citation>
    <scope>NUCLEOTIDE SEQUENCE [LARGE SCALE GENOMIC DNA]</scope>
    <source>
        <strain evidence="1">SQ_2022a</strain>
    </source>
</reference>
<dbReference type="Proteomes" id="UP001060215">
    <property type="component" value="Chromosome 11"/>
</dbReference>
<dbReference type="EMBL" id="CM045768">
    <property type="protein sequence ID" value="KAI7982087.1"/>
    <property type="molecule type" value="Genomic_DNA"/>
</dbReference>
<organism evidence="1 2">
    <name type="scientific">Camellia lanceoleosa</name>
    <dbReference type="NCBI Taxonomy" id="1840588"/>
    <lineage>
        <taxon>Eukaryota</taxon>
        <taxon>Viridiplantae</taxon>
        <taxon>Streptophyta</taxon>
        <taxon>Embryophyta</taxon>
        <taxon>Tracheophyta</taxon>
        <taxon>Spermatophyta</taxon>
        <taxon>Magnoliopsida</taxon>
        <taxon>eudicotyledons</taxon>
        <taxon>Gunneridae</taxon>
        <taxon>Pentapetalae</taxon>
        <taxon>asterids</taxon>
        <taxon>Ericales</taxon>
        <taxon>Theaceae</taxon>
        <taxon>Camellia</taxon>
    </lineage>
</organism>
<accession>A0ACC0F1A2</accession>
<evidence type="ECO:0000313" key="2">
    <source>
        <dbReference type="Proteomes" id="UP001060215"/>
    </source>
</evidence>
<comment type="caution">
    <text evidence="1">The sequence shown here is derived from an EMBL/GenBank/DDBJ whole genome shotgun (WGS) entry which is preliminary data.</text>
</comment>
<gene>
    <name evidence="1" type="ORF">LOK49_LG15G00590</name>
</gene>
<keyword evidence="2" id="KW-1185">Reference proteome</keyword>